<dbReference type="Proteomes" id="UP000244184">
    <property type="component" value="Unassembled WGS sequence"/>
</dbReference>
<feature type="transmembrane region" description="Helical" evidence="1">
    <location>
        <begin position="95"/>
        <end position="124"/>
    </location>
</feature>
<feature type="transmembrane region" description="Helical" evidence="1">
    <location>
        <begin position="49"/>
        <end position="74"/>
    </location>
</feature>
<accession>A0A2T6G0B6</accession>
<name>A0A2T6G0B6_9BACL</name>
<sequence length="226" mass="25120">MGVVIQCELMKLKHRGRIFGIIGASLVVAGLMVPIFLLLETGMNDWNTIFVVSFILSAFVTQIFLCVLSGEIFTQEYEQKTMNVMLMYPLARSRLYYGKMAVMFMYALFATVLSALFPLIAISIVNIFHVSVTEPFTFGHGLTFVLLLIVFSVTHTAGSIVYSYFSIVRRSTLLKVLACILLISPFGGGETGENVLFRLISVGIMTIVSLLFLIPTLKTLKYEDVG</sequence>
<evidence type="ECO:0000313" key="2">
    <source>
        <dbReference type="EMBL" id="PUA37594.1"/>
    </source>
</evidence>
<evidence type="ECO:0008006" key="4">
    <source>
        <dbReference type="Google" id="ProtNLM"/>
    </source>
</evidence>
<protein>
    <recommendedName>
        <fullName evidence="4">ABC transporter permease</fullName>
    </recommendedName>
</protein>
<evidence type="ECO:0000256" key="1">
    <source>
        <dbReference type="SAM" id="Phobius"/>
    </source>
</evidence>
<comment type="caution">
    <text evidence="2">The sequence shown here is derived from an EMBL/GenBank/DDBJ whole genome shotgun (WGS) entry which is preliminary data.</text>
</comment>
<reference evidence="2 3" key="1">
    <citation type="submission" date="2018-03" db="EMBL/GenBank/DDBJ databases">
        <title>Genome sequence of Paenibacillus elgii strain AC13 an antimicrobial compound producing bacteria.</title>
        <authorList>
            <person name="Kurokawa A.S."/>
            <person name="Araujo J.F."/>
            <person name="Costa R.A."/>
            <person name="Ortega D.B."/>
            <person name="Pires A.S."/>
            <person name="Pappas G.J.Jr."/>
            <person name="Franco O.L."/>
            <person name="Barreto C."/>
            <person name="Magalhaes B.S."/>
            <person name="Kruger R.H."/>
        </authorList>
    </citation>
    <scope>NUCLEOTIDE SEQUENCE [LARGE SCALE GENOMIC DNA]</scope>
    <source>
        <strain evidence="2 3">AC13</strain>
    </source>
</reference>
<keyword evidence="1" id="KW-0472">Membrane</keyword>
<proteinExistence type="predicted"/>
<organism evidence="2 3">
    <name type="scientific">Paenibacillus elgii</name>
    <dbReference type="NCBI Taxonomy" id="189691"/>
    <lineage>
        <taxon>Bacteria</taxon>
        <taxon>Bacillati</taxon>
        <taxon>Bacillota</taxon>
        <taxon>Bacilli</taxon>
        <taxon>Bacillales</taxon>
        <taxon>Paenibacillaceae</taxon>
        <taxon>Paenibacillus</taxon>
    </lineage>
</organism>
<dbReference type="RefSeq" id="WP_108532863.1">
    <property type="nucleotide sequence ID" value="NZ_PYHP01000050.1"/>
</dbReference>
<feature type="transmembrane region" description="Helical" evidence="1">
    <location>
        <begin position="195"/>
        <end position="214"/>
    </location>
</feature>
<dbReference type="InterPro" id="IPR036259">
    <property type="entry name" value="MFS_trans_sf"/>
</dbReference>
<dbReference type="EMBL" id="PYHP01000050">
    <property type="protein sequence ID" value="PUA37594.1"/>
    <property type="molecule type" value="Genomic_DNA"/>
</dbReference>
<gene>
    <name evidence="2" type="ORF">C8Z91_19845</name>
</gene>
<dbReference type="SUPFAM" id="SSF103473">
    <property type="entry name" value="MFS general substrate transporter"/>
    <property type="match status" value="1"/>
</dbReference>
<dbReference type="Pfam" id="PF12730">
    <property type="entry name" value="ABC2_membrane_4"/>
    <property type="match status" value="1"/>
</dbReference>
<feature type="transmembrane region" description="Helical" evidence="1">
    <location>
        <begin position="18"/>
        <end position="37"/>
    </location>
</feature>
<dbReference type="AlphaFoldDB" id="A0A2T6G0B6"/>
<feature type="transmembrane region" description="Helical" evidence="1">
    <location>
        <begin position="144"/>
        <end position="165"/>
    </location>
</feature>
<keyword evidence="1" id="KW-0812">Transmembrane</keyword>
<keyword evidence="1" id="KW-1133">Transmembrane helix</keyword>
<evidence type="ECO:0000313" key="3">
    <source>
        <dbReference type="Proteomes" id="UP000244184"/>
    </source>
</evidence>